<keyword evidence="5" id="KW-0653">Protein transport</keyword>
<keyword evidence="8 10" id="KW-0472">Membrane</keyword>
<evidence type="ECO:0000256" key="8">
    <source>
        <dbReference type="ARBA" id="ARBA00023136"/>
    </source>
</evidence>
<accession>A0ABQ8ZCZ4</accession>
<evidence type="ECO:0000256" key="7">
    <source>
        <dbReference type="ARBA" id="ARBA00023034"/>
    </source>
</evidence>
<name>A0ABQ8ZCZ4_9EUKA</name>
<dbReference type="PANTHER" id="PTHR21094:SF2">
    <property type="entry name" value="GOLGI SNAP RECEPTOR COMPLEX MEMBER 1"/>
    <property type="match status" value="1"/>
</dbReference>
<evidence type="ECO:0000256" key="9">
    <source>
        <dbReference type="SAM" id="Coils"/>
    </source>
</evidence>
<keyword evidence="7" id="KW-0333">Golgi apparatus</keyword>
<dbReference type="PANTHER" id="PTHR21094">
    <property type="entry name" value="GOS-28 SNARE- RELATED"/>
    <property type="match status" value="1"/>
</dbReference>
<keyword evidence="3" id="KW-0813">Transport</keyword>
<feature type="transmembrane region" description="Helical" evidence="10">
    <location>
        <begin position="228"/>
        <end position="246"/>
    </location>
</feature>
<keyword evidence="9" id="KW-0175">Coiled coil</keyword>
<keyword evidence="4 10" id="KW-0812">Transmembrane</keyword>
<evidence type="ECO:0000313" key="12">
    <source>
        <dbReference type="Proteomes" id="UP001150062"/>
    </source>
</evidence>
<feature type="coiled-coil region" evidence="9">
    <location>
        <begin position="68"/>
        <end position="102"/>
    </location>
</feature>
<keyword evidence="6 10" id="KW-1133">Transmembrane helix</keyword>
<keyword evidence="12" id="KW-1185">Reference proteome</keyword>
<organism evidence="11 12">
    <name type="scientific">Anaeramoeba flamelloides</name>
    <dbReference type="NCBI Taxonomy" id="1746091"/>
    <lineage>
        <taxon>Eukaryota</taxon>
        <taxon>Metamonada</taxon>
        <taxon>Anaeramoebidae</taxon>
        <taxon>Anaeramoeba</taxon>
    </lineage>
</organism>
<keyword evidence="11" id="KW-0675">Receptor</keyword>
<evidence type="ECO:0000256" key="4">
    <source>
        <dbReference type="ARBA" id="ARBA00022692"/>
    </source>
</evidence>
<comment type="subcellular location">
    <subcellularLocation>
        <location evidence="1">Golgi apparatus membrane</location>
        <topology evidence="1">Single-pass type IV membrane protein</topology>
    </subcellularLocation>
</comment>
<evidence type="ECO:0000313" key="11">
    <source>
        <dbReference type="EMBL" id="KAJ6254747.1"/>
    </source>
</evidence>
<protein>
    <submittedName>
        <fullName evidence="11">Golgi snap receptor complex member 1</fullName>
    </submittedName>
</protein>
<evidence type="ECO:0000256" key="5">
    <source>
        <dbReference type="ARBA" id="ARBA00022927"/>
    </source>
</evidence>
<evidence type="ECO:0000256" key="1">
    <source>
        <dbReference type="ARBA" id="ARBA00004409"/>
    </source>
</evidence>
<evidence type="ECO:0000256" key="6">
    <source>
        <dbReference type="ARBA" id="ARBA00022989"/>
    </source>
</evidence>
<dbReference type="Proteomes" id="UP001150062">
    <property type="component" value="Unassembled WGS sequence"/>
</dbReference>
<comment type="similarity">
    <text evidence="2">Belongs to the GOSR1 family.</text>
</comment>
<dbReference type="Pfam" id="PF12352">
    <property type="entry name" value="V-SNARE_C"/>
    <property type="match status" value="1"/>
</dbReference>
<evidence type="ECO:0000256" key="10">
    <source>
        <dbReference type="SAM" id="Phobius"/>
    </source>
</evidence>
<dbReference type="EMBL" id="JAOAOG010000017">
    <property type="protein sequence ID" value="KAJ6254747.1"/>
    <property type="molecule type" value="Genomic_DNA"/>
</dbReference>
<evidence type="ECO:0000256" key="3">
    <source>
        <dbReference type="ARBA" id="ARBA00022448"/>
    </source>
</evidence>
<dbReference type="InterPro" id="IPR023601">
    <property type="entry name" value="Golgi_SNAP_su1"/>
</dbReference>
<gene>
    <name evidence="11" type="ORF">M0813_12056</name>
</gene>
<sequence length="248" mass="28586">MSFQLNKTDKTQNLKGQIQNLRNRLEIKMARFSKYVLSDKYLGSKVDNLFEEDDLDQENIRLLDQPDIEQNNNLSKEILNLIRKLEEAIDALELHSQSSKSNELFYQIQRNQQILLSFKSEYQKDLLIMKEKKEKYDLFNGRSNKSKNTSAQINLTTENLLKERTSLVGSTKAMDNILGQAGAVHTKTKHQGATFKNIGSKMGTATSKFPTVNTIIQKIKAKKNRDNLILGTLVAICLIILVWYWWTK</sequence>
<evidence type="ECO:0000256" key="2">
    <source>
        <dbReference type="ARBA" id="ARBA00008473"/>
    </source>
</evidence>
<proteinExistence type="inferred from homology"/>
<comment type="caution">
    <text evidence="11">The sequence shown here is derived from an EMBL/GenBank/DDBJ whole genome shotgun (WGS) entry which is preliminary data.</text>
</comment>
<reference evidence="11" key="1">
    <citation type="submission" date="2022-08" db="EMBL/GenBank/DDBJ databases">
        <title>Novel sulfate-reducing endosymbionts in the free-living metamonad Anaeramoeba.</title>
        <authorList>
            <person name="Jerlstrom-Hultqvist J."/>
            <person name="Cepicka I."/>
            <person name="Gallot-Lavallee L."/>
            <person name="Salas-Leiva D."/>
            <person name="Curtis B.A."/>
            <person name="Zahonova K."/>
            <person name="Pipaliya S."/>
            <person name="Dacks J."/>
            <person name="Roger A.J."/>
        </authorList>
    </citation>
    <scope>NUCLEOTIDE SEQUENCE</scope>
    <source>
        <strain evidence="11">Schooner1</strain>
    </source>
</reference>